<evidence type="ECO:0000256" key="1">
    <source>
        <dbReference type="ARBA" id="ARBA00004418"/>
    </source>
</evidence>
<dbReference type="Proteomes" id="UP001528672">
    <property type="component" value="Unassembled WGS sequence"/>
</dbReference>
<keyword evidence="9" id="KW-1185">Reference proteome</keyword>
<keyword evidence="4" id="KW-0574">Periplasm</keyword>
<dbReference type="PIRSF" id="PIRSF005427">
    <property type="entry name" value="RseB"/>
    <property type="match status" value="1"/>
</dbReference>
<dbReference type="Pfam" id="PF17188">
    <property type="entry name" value="MucB_RseB_C"/>
    <property type="match status" value="1"/>
</dbReference>
<name>A0ABT5MG47_9BURK</name>
<reference evidence="8 9" key="1">
    <citation type="submission" date="2023-02" db="EMBL/GenBank/DDBJ databases">
        <title>Bacterial whole genome sequence for Curvibacter sp. HBC28.</title>
        <authorList>
            <person name="Le V."/>
            <person name="Ko S.-R."/>
            <person name="Ahn C.-Y."/>
            <person name="Oh H.-M."/>
        </authorList>
    </citation>
    <scope>NUCLEOTIDE SEQUENCE [LARGE SCALE GENOMIC DNA]</scope>
    <source>
        <strain evidence="8 9">HBC28</strain>
    </source>
</reference>
<proteinExistence type="inferred from homology"/>
<dbReference type="PANTHER" id="PTHR38782:SF1">
    <property type="entry name" value="SIGMA-E FACTOR REGULATORY PROTEIN RSEB"/>
    <property type="match status" value="1"/>
</dbReference>
<organism evidence="8 9">
    <name type="scientific">Curvibacter microcysteis</name>
    <dbReference type="NCBI Taxonomy" id="3026419"/>
    <lineage>
        <taxon>Bacteria</taxon>
        <taxon>Pseudomonadati</taxon>
        <taxon>Pseudomonadota</taxon>
        <taxon>Betaproteobacteria</taxon>
        <taxon>Burkholderiales</taxon>
        <taxon>Comamonadaceae</taxon>
        <taxon>Curvibacter</taxon>
    </lineage>
</organism>
<dbReference type="CDD" id="cd16327">
    <property type="entry name" value="RseB"/>
    <property type="match status" value="1"/>
</dbReference>
<accession>A0ABT5MG47</accession>
<evidence type="ECO:0000256" key="2">
    <source>
        <dbReference type="ARBA" id="ARBA00008150"/>
    </source>
</evidence>
<dbReference type="InterPro" id="IPR033436">
    <property type="entry name" value="MucB/RseB_C"/>
</dbReference>
<dbReference type="PANTHER" id="PTHR38782">
    <property type="match status" value="1"/>
</dbReference>
<dbReference type="Gene3D" id="2.50.20.10">
    <property type="entry name" value="Lipoprotein localisation LolA/LolB/LppX"/>
    <property type="match status" value="1"/>
</dbReference>
<dbReference type="Pfam" id="PF03888">
    <property type="entry name" value="MucB_RseB"/>
    <property type="match status" value="1"/>
</dbReference>
<evidence type="ECO:0000259" key="6">
    <source>
        <dbReference type="Pfam" id="PF03888"/>
    </source>
</evidence>
<feature type="chain" id="PRO_5046350929" evidence="5">
    <location>
        <begin position="19"/>
        <end position="362"/>
    </location>
</feature>
<feature type="domain" description="MucB/RseB N-terminal" evidence="6">
    <location>
        <begin position="57"/>
        <end position="234"/>
    </location>
</feature>
<feature type="signal peptide" evidence="5">
    <location>
        <begin position="1"/>
        <end position="18"/>
    </location>
</feature>
<evidence type="ECO:0000256" key="3">
    <source>
        <dbReference type="ARBA" id="ARBA00022729"/>
    </source>
</evidence>
<evidence type="ECO:0000256" key="5">
    <source>
        <dbReference type="SAM" id="SignalP"/>
    </source>
</evidence>
<dbReference type="InterPro" id="IPR005588">
    <property type="entry name" value="MucB_RseB"/>
</dbReference>
<evidence type="ECO:0000313" key="9">
    <source>
        <dbReference type="Proteomes" id="UP001528672"/>
    </source>
</evidence>
<feature type="domain" description="MucB/RseB C-terminal" evidence="7">
    <location>
        <begin position="253"/>
        <end position="358"/>
    </location>
</feature>
<sequence>MATLAWPLAAWSAGPVQTAPFAIAGSTAPAAAAAGPAFSMAGATPAAATNAGAERDLNQWLLRLHNASSRRAYVGTFVVMSAAGGMYSSRIWHVCDGDLQMERVDALTGPPRSTLRRNDQVITFLPDARVARSEKRESLGLFPNLKRAGDPALAALYQAQSTGLDRVAGFDADVVQIQPKDGLRYGYRIWSEKKSGLAIKIQTLDVDGKVLEQAAFSELDLDANVKMDKLAQMMNNTSGYRVEHAELVKTTPQQEGWGLKSPVAGFQSVSCYQRSNGAAPVAGPGAALAPTLQWTFSDGLATVSLFVEPYGRQPHPQDEVLVSMGATQTLARRWSGDWWLTLVGEVPLATLKLFAQNLERRK</sequence>
<comment type="subcellular location">
    <subcellularLocation>
        <location evidence="1">Periplasm</location>
    </subcellularLocation>
</comment>
<evidence type="ECO:0000313" key="8">
    <source>
        <dbReference type="EMBL" id="MDD0815562.1"/>
    </source>
</evidence>
<comment type="similarity">
    <text evidence="2">Belongs to the RseB family.</text>
</comment>
<dbReference type="EMBL" id="JAQSIO010000004">
    <property type="protein sequence ID" value="MDD0815562.1"/>
    <property type="molecule type" value="Genomic_DNA"/>
</dbReference>
<dbReference type="Gene3D" id="3.30.200.100">
    <property type="entry name" value="MucB/RseB, C-terminal domain"/>
    <property type="match status" value="1"/>
</dbReference>
<comment type="caution">
    <text evidence="8">The sequence shown here is derived from an EMBL/GenBank/DDBJ whole genome shotgun (WGS) entry which is preliminary data.</text>
</comment>
<dbReference type="InterPro" id="IPR038484">
    <property type="entry name" value="MucB/RseB_C_sf"/>
</dbReference>
<evidence type="ECO:0000259" key="7">
    <source>
        <dbReference type="Pfam" id="PF17188"/>
    </source>
</evidence>
<evidence type="ECO:0000256" key="4">
    <source>
        <dbReference type="ARBA" id="ARBA00022764"/>
    </source>
</evidence>
<keyword evidence="3 5" id="KW-0732">Signal</keyword>
<gene>
    <name evidence="8" type="ORF">PSQ39_13075</name>
</gene>
<protein>
    <submittedName>
        <fullName evidence="8">MucB/RseB C-terminal domain-containing protein</fullName>
    </submittedName>
</protein>
<dbReference type="RefSeq" id="WP_273927252.1">
    <property type="nucleotide sequence ID" value="NZ_JAQSIO010000004.1"/>
</dbReference>
<dbReference type="InterPro" id="IPR033434">
    <property type="entry name" value="MucB/RseB_N"/>
</dbReference>